<keyword evidence="6" id="KW-1185">Reference proteome</keyword>
<dbReference type="PANTHER" id="PTHR30146">
    <property type="entry name" value="LACI-RELATED TRANSCRIPTIONAL REPRESSOR"/>
    <property type="match status" value="1"/>
</dbReference>
<dbReference type="InterPro" id="IPR046335">
    <property type="entry name" value="LacI/GalR-like_sensor"/>
</dbReference>
<keyword evidence="1" id="KW-0805">Transcription regulation</keyword>
<dbReference type="CDD" id="cd01392">
    <property type="entry name" value="HTH_LacI"/>
    <property type="match status" value="1"/>
</dbReference>
<evidence type="ECO:0000256" key="1">
    <source>
        <dbReference type="ARBA" id="ARBA00023015"/>
    </source>
</evidence>
<name>A0ABV6QT05_9ACTN</name>
<dbReference type="RefSeq" id="WP_380052932.1">
    <property type="nucleotide sequence ID" value="NZ_JBHLTC010000036.1"/>
</dbReference>
<dbReference type="Proteomes" id="UP001589890">
    <property type="component" value="Unassembled WGS sequence"/>
</dbReference>
<protein>
    <submittedName>
        <fullName evidence="5">LacI family DNA-binding transcriptional regulator</fullName>
    </submittedName>
</protein>
<evidence type="ECO:0000313" key="6">
    <source>
        <dbReference type="Proteomes" id="UP001589890"/>
    </source>
</evidence>
<sequence>MVRRALDAAEPRRVVLIALLVRLPELSRCATAPRTTHLVIVVPPPAASPGSPARRPTIADVARAAGVSTAVVSYAFNGRPGVSAATRERVLRIAAEYRWRPSAAARSMHTGPRAIGLVVTTEAGGTAQAAAFFDFVTATQAVVAEHGYALVLHVVDSAEAAVTTYQQWWAERRFDVMIVTDVLTQDPRVDALRRMRAPAVVLGPPDVAQGLASVSFDEQEGYARVAAYLVGLGHREVAAVTAPAGLHRTRLRLDVLARALDDVGGTLTPMATNASAEGAAAATRRLLTAPMPPSCIVYDGDQPAVAALDVARRLGLEVPWDLSILAAGDSALCRLATPSITALPIPLTELGTAVGRAVLAVLDGQPELSRVVPIGSLAVRGSTGPHAR</sequence>
<dbReference type="InterPro" id="IPR028082">
    <property type="entry name" value="Peripla_BP_I"/>
</dbReference>
<reference evidence="5 6" key="1">
    <citation type="submission" date="2024-09" db="EMBL/GenBank/DDBJ databases">
        <authorList>
            <person name="Sun Q."/>
            <person name="Mori K."/>
        </authorList>
    </citation>
    <scope>NUCLEOTIDE SEQUENCE [LARGE SCALE GENOMIC DNA]</scope>
    <source>
        <strain evidence="5 6">CGMCC 1.15906</strain>
    </source>
</reference>
<organism evidence="5 6">
    <name type="scientific">Kribbella deserti</name>
    <dbReference type="NCBI Taxonomy" id="1926257"/>
    <lineage>
        <taxon>Bacteria</taxon>
        <taxon>Bacillati</taxon>
        <taxon>Actinomycetota</taxon>
        <taxon>Actinomycetes</taxon>
        <taxon>Propionibacteriales</taxon>
        <taxon>Kribbellaceae</taxon>
        <taxon>Kribbella</taxon>
    </lineage>
</organism>
<dbReference type="Gene3D" id="1.10.260.40">
    <property type="entry name" value="lambda repressor-like DNA-binding domains"/>
    <property type="match status" value="1"/>
</dbReference>
<accession>A0ABV6QT05</accession>
<dbReference type="Pfam" id="PF00356">
    <property type="entry name" value="LacI"/>
    <property type="match status" value="1"/>
</dbReference>
<dbReference type="SUPFAM" id="SSF53822">
    <property type="entry name" value="Periplasmic binding protein-like I"/>
    <property type="match status" value="1"/>
</dbReference>
<dbReference type="SUPFAM" id="SSF47413">
    <property type="entry name" value="lambda repressor-like DNA-binding domains"/>
    <property type="match status" value="1"/>
</dbReference>
<evidence type="ECO:0000259" key="4">
    <source>
        <dbReference type="PROSITE" id="PS50932"/>
    </source>
</evidence>
<evidence type="ECO:0000313" key="5">
    <source>
        <dbReference type="EMBL" id="MFC0627780.1"/>
    </source>
</evidence>
<gene>
    <name evidence="5" type="ORF">ACFFGN_27145</name>
</gene>
<dbReference type="Gene3D" id="3.40.50.2300">
    <property type="match status" value="2"/>
</dbReference>
<evidence type="ECO:0000256" key="3">
    <source>
        <dbReference type="ARBA" id="ARBA00023163"/>
    </source>
</evidence>
<dbReference type="EMBL" id="JBHLTC010000036">
    <property type="protein sequence ID" value="MFC0627780.1"/>
    <property type="molecule type" value="Genomic_DNA"/>
</dbReference>
<keyword evidence="3" id="KW-0804">Transcription</keyword>
<comment type="caution">
    <text evidence="5">The sequence shown here is derived from an EMBL/GenBank/DDBJ whole genome shotgun (WGS) entry which is preliminary data.</text>
</comment>
<dbReference type="InterPro" id="IPR010982">
    <property type="entry name" value="Lambda_DNA-bd_dom_sf"/>
</dbReference>
<dbReference type="GO" id="GO:0003677">
    <property type="term" value="F:DNA binding"/>
    <property type="evidence" value="ECO:0007669"/>
    <property type="project" value="UniProtKB-KW"/>
</dbReference>
<dbReference type="InterPro" id="IPR000843">
    <property type="entry name" value="HTH_LacI"/>
</dbReference>
<keyword evidence="2 5" id="KW-0238">DNA-binding</keyword>
<dbReference type="Pfam" id="PF13377">
    <property type="entry name" value="Peripla_BP_3"/>
    <property type="match status" value="1"/>
</dbReference>
<dbReference type="PROSITE" id="PS50932">
    <property type="entry name" value="HTH_LACI_2"/>
    <property type="match status" value="1"/>
</dbReference>
<feature type="domain" description="HTH lacI-type" evidence="4">
    <location>
        <begin position="56"/>
        <end position="110"/>
    </location>
</feature>
<dbReference type="PANTHER" id="PTHR30146:SF155">
    <property type="entry name" value="ALANINE RACEMASE"/>
    <property type="match status" value="1"/>
</dbReference>
<proteinExistence type="predicted"/>
<dbReference type="SMART" id="SM00354">
    <property type="entry name" value="HTH_LACI"/>
    <property type="match status" value="1"/>
</dbReference>
<evidence type="ECO:0000256" key="2">
    <source>
        <dbReference type="ARBA" id="ARBA00023125"/>
    </source>
</evidence>